<accession>A0A5M9JP15</accession>
<reference evidence="3 4" key="1">
    <citation type="submission" date="2019-06" db="EMBL/GenBank/DDBJ databases">
        <title>Genome Sequence of the Brown Rot Fungal Pathogen Monilinia fructicola.</title>
        <authorList>
            <person name="De Miccolis Angelini R.M."/>
            <person name="Landi L."/>
            <person name="Abate D."/>
            <person name="Pollastro S."/>
            <person name="Romanazzi G."/>
            <person name="Faretra F."/>
        </authorList>
    </citation>
    <scope>NUCLEOTIDE SEQUENCE [LARGE SCALE GENOMIC DNA]</scope>
    <source>
        <strain evidence="3 4">Mfrc123</strain>
    </source>
</reference>
<dbReference type="AlphaFoldDB" id="A0A5M9JP15"/>
<keyword evidence="2" id="KW-0472">Membrane</keyword>
<comment type="caution">
    <text evidence="3">The sequence shown here is derived from an EMBL/GenBank/DDBJ whole genome shotgun (WGS) entry which is preliminary data.</text>
</comment>
<gene>
    <name evidence="3" type="ORF">EYC84_001160</name>
</gene>
<evidence type="ECO:0000313" key="4">
    <source>
        <dbReference type="Proteomes" id="UP000322873"/>
    </source>
</evidence>
<feature type="transmembrane region" description="Helical" evidence="2">
    <location>
        <begin position="26"/>
        <end position="46"/>
    </location>
</feature>
<name>A0A5M9JP15_MONFR</name>
<evidence type="ECO:0000313" key="3">
    <source>
        <dbReference type="EMBL" id="KAA8569542.1"/>
    </source>
</evidence>
<sequence>MKPSNGPNPGEDPPKLPSSSFSIPNIGTANLTAILATSSLYIYLIALHQHQQKSPRARPSSQRAPTRPATPRGPQERTTRAAKPTQRRSQPARRASP</sequence>
<dbReference type="Proteomes" id="UP000322873">
    <property type="component" value="Unassembled WGS sequence"/>
</dbReference>
<keyword evidence="4" id="KW-1185">Reference proteome</keyword>
<proteinExistence type="predicted"/>
<evidence type="ECO:0000256" key="2">
    <source>
        <dbReference type="SAM" id="Phobius"/>
    </source>
</evidence>
<feature type="region of interest" description="Disordered" evidence="1">
    <location>
        <begin position="1"/>
        <end position="25"/>
    </location>
</feature>
<dbReference type="VEuPathDB" id="FungiDB:MFRU_004g02970"/>
<keyword evidence="2" id="KW-1133">Transmembrane helix</keyword>
<dbReference type="EMBL" id="VICG01000008">
    <property type="protein sequence ID" value="KAA8569542.1"/>
    <property type="molecule type" value="Genomic_DNA"/>
</dbReference>
<keyword evidence="2" id="KW-0812">Transmembrane</keyword>
<protein>
    <submittedName>
        <fullName evidence="3">Uncharacterized protein</fullName>
    </submittedName>
</protein>
<evidence type="ECO:0000256" key="1">
    <source>
        <dbReference type="SAM" id="MobiDB-lite"/>
    </source>
</evidence>
<organism evidence="3 4">
    <name type="scientific">Monilinia fructicola</name>
    <name type="common">Brown rot fungus</name>
    <name type="synonym">Ciboria fructicola</name>
    <dbReference type="NCBI Taxonomy" id="38448"/>
    <lineage>
        <taxon>Eukaryota</taxon>
        <taxon>Fungi</taxon>
        <taxon>Dikarya</taxon>
        <taxon>Ascomycota</taxon>
        <taxon>Pezizomycotina</taxon>
        <taxon>Leotiomycetes</taxon>
        <taxon>Helotiales</taxon>
        <taxon>Sclerotiniaceae</taxon>
        <taxon>Monilinia</taxon>
    </lineage>
</organism>
<feature type="compositionally biased region" description="Low complexity" evidence="1">
    <location>
        <begin position="63"/>
        <end position="72"/>
    </location>
</feature>
<feature type="region of interest" description="Disordered" evidence="1">
    <location>
        <begin position="49"/>
        <end position="97"/>
    </location>
</feature>